<dbReference type="PANTHER" id="PTHR35561">
    <property type="entry name" value="RNA 2',3'-CYCLIC PHOSPHODIESTERASE"/>
    <property type="match status" value="1"/>
</dbReference>
<name>A0A1G9KPR3_9GAMM</name>
<evidence type="ECO:0000313" key="4">
    <source>
        <dbReference type="Proteomes" id="UP000198654"/>
    </source>
</evidence>
<protein>
    <recommendedName>
        <fullName evidence="2">RNA 2',3'-cyclic phosphodiesterase</fullName>
        <shortName evidence="2">RNA 2',3'-CPDase</shortName>
        <ecNumber evidence="2">3.1.4.58</ecNumber>
    </recommendedName>
</protein>
<feature type="short sequence motif" description="HXTX 1" evidence="2">
    <location>
        <begin position="39"/>
        <end position="42"/>
    </location>
</feature>
<comment type="catalytic activity">
    <reaction evidence="2">
        <text>a 3'-end 2',3'-cyclophospho-ribonucleotide-RNA + H2O = a 3'-end 2'-phospho-ribonucleotide-RNA + H(+)</text>
        <dbReference type="Rhea" id="RHEA:11828"/>
        <dbReference type="Rhea" id="RHEA-COMP:10464"/>
        <dbReference type="Rhea" id="RHEA-COMP:17353"/>
        <dbReference type="ChEBI" id="CHEBI:15377"/>
        <dbReference type="ChEBI" id="CHEBI:15378"/>
        <dbReference type="ChEBI" id="CHEBI:83064"/>
        <dbReference type="ChEBI" id="CHEBI:173113"/>
        <dbReference type="EC" id="3.1.4.58"/>
    </reaction>
</comment>
<comment type="function">
    <text evidence="2">Hydrolyzes RNA 2',3'-cyclic phosphodiester to an RNA 2'-phosphomonoester.</text>
</comment>
<dbReference type="OrthoDB" id="7061261at2"/>
<reference evidence="3 4" key="1">
    <citation type="submission" date="2016-10" db="EMBL/GenBank/DDBJ databases">
        <authorList>
            <person name="de Groot N.N."/>
        </authorList>
    </citation>
    <scope>NUCLEOTIDE SEQUENCE [LARGE SCALE GENOMIC DNA]</scope>
    <source>
        <strain evidence="3 4">DSM 14789</strain>
    </source>
</reference>
<dbReference type="InterPro" id="IPR004175">
    <property type="entry name" value="RNA_CPDase"/>
</dbReference>
<dbReference type="Proteomes" id="UP000198654">
    <property type="component" value="Unassembled WGS sequence"/>
</dbReference>
<dbReference type="NCBIfam" id="TIGR02258">
    <property type="entry name" value="2_5_ligase"/>
    <property type="match status" value="1"/>
</dbReference>
<keyword evidence="3" id="KW-0436">Ligase</keyword>
<proteinExistence type="inferred from homology"/>
<evidence type="ECO:0000313" key="3">
    <source>
        <dbReference type="EMBL" id="SDL51524.1"/>
    </source>
</evidence>
<dbReference type="Pfam" id="PF13563">
    <property type="entry name" value="2_5_RNA_ligase2"/>
    <property type="match status" value="1"/>
</dbReference>
<organism evidence="3 4">
    <name type="scientific">Modicisalibacter muralis</name>
    <dbReference type="NCBI Taxonomy" id="119000"/>
    <lineage>
        <taxon>Bacteria</taxon>
        <taxon>Pseudomonadati</taxon>
        <taxon>Pseudomonadota</taxon>
        <taxon>Gammaproteobacteria</taxon>
        <taxon>Oceanospirillales</taxon>
        <taxon>Halomonadaceae</taxon>
        <taxon>Modicisalibacter</taxon>
    </lineage>
</organism>
<dbReference type="STRING" id="119000.SAMN05661010_01863"/>
<dbReference type="GO" id="GO:0008664">
    <property type="term" value="F:RNA 2',3'-cyclic 3'-phosphodiesterase activity"/>
    <property type="evidence" value="ECO:0007669"/>
    <property type="project" value="UniProtKB-EC"/>
</dbReference>
<dbReference type="GO" id="GO:0016874">
    <property type="term" value="F:ligase activity"/>
    <property type="evidence" value="ECO:0007669"/>
    <property type="project" value="UniProtKB-KW"/>
</dbReference>
<dbReference type="InterPro" id="IPR009097">
    <property type="entry name" value="Cyclic_Pdiesterase"/>
</dbReference>
<accession>A0A1G9KPR3</accession>
<feature type="active site" description="Proton acceptor" evidence="2">
    <location>
        <position position="121"/>
    </location>
</feature>
<dbReference type="RefSeq" id="WP_089727800.1">
    <property type="nucleotide sequence ID" value="NZ_FNGI01000004.1"/>
</dbReference>
<feature type="short sequence motif" description="HXTX 2" evidence="2">
    <location>
        <begin position="121"/>
        <end position="124"/>
    </location>
</feature>
<dbReference type="GO" id="GO:0004113">
    <property type="term" value="F:2',3'-cyclic-nucleotide 3'-phosphodiesterase activity"/>
    <property type="evidence" value="ECO:0007669"/>
    <property type="project" value="InterPro"/>
</dbReference>
<dbReference type="Gene3D" id="3.90.1140.10">
    <property type="entry name" value="Cyclic phosphodiesterase"/>
    <property type="match status" value="1"/>
</dbReference>
<dbReference type="EC" id="3.1.4.58" evidence="2"/>
<evidence type="ECO:0000256" key="2">
    <source>
        <dbReference type="HAMAP-Rule" id="MF_01940"/>
    </source>
</evidence>
<evidence type="ECO:0000256" key="1">
    <source>
        <dbReference type="ARBA" id="ARBA00022801"/>
    </source>
</evidence>
<dbReference type="AlphaFoldDB" id="A0A1G9KPR3"/>
<dbReference type="SUPFAM" id="SSF55144">
    <property type="entry name" value="LigT-like"/>
    <property type="match status" value="1"/>
</dbReference>
<dbReference type="PANTHER" id="PTHR35561:SF1">
    <property type="entry name" value="RNA 2',3'-CYCLIC PHOSPHODIESTERASE"/>
    <property type="match status" value="1"/>
</dbReference>
<dbReference type="EMBL" id="FNGI01000004">
    <property type="protein sequence ID" value="SDL51524.1"/>
    <property type="molecule type" value="Genomic_DNA"/>
</dbReference>
<keyword evidence="4" id="KW-1185">Reference proteome</keyword>
<keyword evidence="1 2" id="KW-0378">Hydrolase</keyword>
<comment type="similarity">
    <text evidence="2">Belongs to the 2H phosphoesterase superfamily. ThpR family.</text>
</comment>
<feature type="active site" description="Proton donor" evidence="2">
    <location>
        <position position="39"/>
    </location>
</feature>
<dbReference type="HAMAP" id="MF_01940">
    <property type="entry name" value="RNA_CPDase"/>
    <property type="match status" value="1"/>
</dbReference>
<gene>
    <name evidence="3" type="ORF">SAMN05661010_01863</name>
</gene>
<sequence length="170" mass="18666">MRLFFALWPDDALRGRLAALARDTQRDCGGRPTAPAKLHLTLAFIGDVAPESADALAALTATLPCPGGEWTLDRLGHFRRGGIAWAGSQAPSPPLEALNRQLCRALVSLDLATPSQRFLPHVTLLRQARRAPVRSLSPPLAWHYRRVALVHSRYADGRHDYVTLARTPLP</sequence>